<feature type="region of interest" description="Disordered" evidence="1">
    <location>
        <begin position="975"/>
        <end position="1000"/>
    </location>
</feature>
<dbReference type="EMBL" id="JAIFRP010002755">
    <property type="protein sequence ID" value="KAK2577682.1"/>
    <property type="molecule type" value="Genomic_DNA"/>
</dbReference>
<dbReference type="GO" id="GO:0015074">
    <property type="term" value="P:DNA integration"/>
    <property type="evidence" value="ECO:0007669"/>
    <property type="project" value="InterPro"/>
</dbReference>
<feature type="compositionally biased region" description="Polar residues" evidence="1">
    <location>
        <begin position="913"/>
        <end position="929"/>
    </location>
</feature>
<comment type="caution">
    <text evidence="2">The sequence shown here is derived from an EMBL/GenBank/DDBJ whole genome shotgun (WGS) entry which is preliminary data.</text>
</comment>
<protein>
    <submittedName>
        <fullName evidence="2">Uncharacterized protein</fullName>
    </submittedName>
</protein>
<keyword evidence="3" id="KW-1185">Reference proteome</keyword>
<name>A0AAD9VL34_9HYME</name>
<accession>A0AAD9VL34</accession>
<reference evidence="2" key="1">
    <citation type="submission" date="2021-08" db="EMBL/GenBank/DDBJ databases">
        <authorList>
            <person name="Misof B."/>
            <person name="Oliver O."/>
            <person name="Podsiadlowski L."/>
            <person name="Donath A."/>
            <person name="Peters R."/>
            <person name="Mayer C."/>
            <person name="Rust J."/>
            <person name="Gunkel S."/>
            <person name="Lesny P."/>
            <person name="Martin S."/>
            <person name="Oeyen J.P."/>
            <person name="Petersen M."/>
            <person name="Panagiotis P."/>
            <person name="Wilbrandt J."/>
            <person name="Tanja T."/>
        </authorList>
    </citation>
    <scope>NUCLEOTIDE SEQUENCE</scope>
    <source>
        <strain evidence="2">GBR_01_08_01A</strain>
        <tissue evidence="2">Thorax + abdomen</tissue>
    </source>
</reference>
<dbReference type="PANTHER" id="PTHR33480">
    <property type="entry name" value="SET DOMAIN-CONTAINING PROTEIN-RELATED"/>
    <property type="match status" value="1"/>
</dbReference>
<sequence length="1000" mass="114373">MFSLVKFSNDELYITRSIHVRILQNTKCLVKYKGGSRYEATLISSNDSEVVLSKLQQLKKVELDREKIVDLDNEEEISNHEFKRKRSCTTSNDLSIKGQDQIDDTPKTFCSVFNTKKSKMSDASLVQGISCSTPNNNINLATLTGELELPIINKISNTSATKVSNTTDESSLPPSEVSSIIQCLGEEWFENSFTNENKIEPIVLEQDNIDNIEKKDLVIEGSTADGVTSELSEKGNNMPEICKTIAMSDGDFTIDSAADKENDAQDDSDYIPSVHTSLRTSCDSRNKSKSIVDESIETSVCMPPIDVRKLNIPCSRNDDKKQTTKKDFCMFCKTLQSKLARHLEQKHKNEKQVKDFIHLPKGLLLRKRKINAIRREGNSLHNLDAQINTGILITCRRKRVSSKNTAEDYLICTKCHGFFSKRTLRIHFKTCNPNHQKGVREITVMGRRQVGYIHPRASDILRRTVFPILNDDEVTRIIRYDELIILAGNKFCEKYTHKHQHDLIRSNLRLLGRFKRAVMQRDASVQEFSCIFQPQYYDVAVEAVRECAGYDWNTQLFKSPSVATTLGTLLKKCANLWKTECIKKLQLEKREATQQFLELFDVDFPTTINKKVMEDQIKQNKNKKVILPLKSDIQKLHTFLKEKGKAAMQILVNKFEYSAWKSLCEACLILVQMFNRRRSGEIERLLISDYNNRESIDEHVNPDLYTNLSEKSREYAKKYVRLTIRGKLGRTVPVLLDNTLVQWIDTILKYRSDAGIKPNNEFVFGLPVCNKLAKSYFRACPLMRKFSKECGATMPTTLRGTTLRKHIATYTAMLNIEENQISDLANFMGHNKQIHKDIYRVPGPVKDVTDVSQLLQAAMGVDENEVDGDSEDDEDDPPMIQPNNSEIMIPRERSTNEMYSDTSSSHPEDNADHSASSNTSKKRSTSPYGKTQRKRWSQEEREAVITFFGDFLKLKKLPSLHECQNAIKKYSVLSSRKPQQLKTWIDNQRKASTRKANSSN</sequence>
<evidence type="ECO:0000256" key="1">
    <source>
        <dbReference type="SAM" id="MobiDB-lite"/>
    </source>
</evidence>
<feature type="region of interest" description="Disordered" evidence="1">
    <location>
        <begin position="860"/>
        <end position="939"/>
    </location>
</feature>
<dbReference type="Proteomes" id="UP001258017">
    <property type="component" value="Unassembled WGS sequence"/>
</dbReference>
<evidence type="ECO:0000313" key="2">
    <source>
        <dbReference type="EMBL" id="KAK2577682.1"/>
    </source>
</evidence>
<organism evidence="2 3">
    <name type="scientific">Odynerus spinipes</name>
    <dbReference type="NCBI Taxonomy" id="1348599"/>
    <lineage>
        <taxon>Eukaryota</taxon>
        <taxon>Metazoa</taxon>
        <taxon>Ecdysozoa</taxon>
        <taxon>Arthropoda</taxon>
        <taxon>Hexapoda</taxon>
        <taxon>Insecta</taxon>
        <taxon>Pterygota</taxon>
        <taxon>Neoptera</taxon>
        <taxon>Endopterygota</taxon>
        <taxon>Hymenoptera</taxon>
        <taxon>Apocrita</taxon>
        <taxon>Aculeata</taxon>
        <taxon>Vespoidea</taxon>
        <taxon>Vespidae</taxon>
        <taxon>Eumeninae</taxon>
        <taxon>Odynerus</taxon>
    </lineage>
</organism>
<feature type="compositionally biased region" description="Polar residues" evidence="1">
    <location>
        <begin position="896"/>
        <end position="905"/>
    </location>
</feature>
<dbReference type="GO" id="GO:0003677">
    <property type="term" value="F:DNA binding"/>
    <property type="evidence" value="ECO:0007669"/>
    <property type="project" value="InterPro"/>
</dbReference>
<dbReference type="GO" id="GO:0006310">
    <property type="term" value="P:DNA recombination"/>
    <property type="evidence" value="ECO:0007669"/>
    <property type="project" value="InterPro"/>
</dbReference>
<gene>
    <name evidence="2" type="ORF">KPH14_012909</name>
</gene>
<feature type="compositionally biased region" description="Polar residues" evidence="1">
    <location>
        <begin position="975"/>
        <end position="986"/>
    </location>
</feature>
<reference evidence="2" key="2">
    <citation type="journal article" date="2023" name="Commun. Biol.">
        <title>Intrasexual cuticular hydrocarbon dimorphism in a wasp sheds light on hydrocarbon biosynthesis genes in Hymenoptera.</title>
        <authorList>
            <person name="Moris V.C."/>
            <person name="Podsiadlowski L."/>
            <person name="Martin S."/>
            <person name="Oeyen J.P."/>
            <person name="Donath A."/>
            <person name="Petersen M."/>
            <person name="Wilbrandt J."/>
            <person name="Misof B."/>
            <person name="Liedtke D."/>
            <person name="Thamm M."/>
            <person name="Scheiner R."/>
            <person name="Schmitt T."/>
            <person name="Niehuis O."/>
        </authorList>
    </citation>
    <scope>NUCLEOTIDE SEQUENCE</scope>
    <source>
        <strain evidence="2">GBR_01_08_01A</strain>
    </source>
</reference>
<evidence type="ECO:0000313" key="3">
    <source>
        <dbReference type="Proteomes" id="UP001258017"/>
    </source>
</evidence>
<dbReference type="PANTHER" id="PTHR33480:SF1">
    <property type="entry name" value="TYR RECOMBINASE DOMAIN-CONTAINING PROTEIN"/>
    <property type="match status" value="1"/>
</dbReference>
<feature type="compositionally biased region" description="Acidic residues" evidence="1">
    <location>
        <begin position="862"/>
        <end position="877"/>
    </location>
</feature>
<dbReference type="Gene3D" id="1.10.443.10">
    <property type="entry name" value="Intergrase catalytic core"/>
    <property type="match status" value="1"/>
</dbReference>
<proteinExistence type="predicted"/>
<dbReference type="AlphaFoldDB" id="A0AAD9VL34"/>
<dbReference type="InterPro" id="IPR013762">
    <property type="entry name" value="Integrase-like_cat_sf"/>
</dbReference>